<accession>Q7VP65</accession>
<dbReference type="Proteomes" id="UP000001022">
    <property type="component" value="Chromosome"/>
</dbReference>
<dbReference type="STRING" id="233412.HD_0236"/>
<proteinExistence type="predicted"/>
<gene>
    <name evidence="1" type="ordered locus">HD_0236</name>
</gene>
<dbReference type="HOGENOM" id="CLU_3136247_0_0_6"/>
<evidence type="ECO:0000313" key="1">
    <source>
        <dbReference type="EMBL" id="AAP95222.1"/>
    </source>
</evidence>
<reference evidence="2" key="1">
    <citation type="submission" date="2003-06" db="EMBL/GenBank/DDBJ databases">
        <title>The complete genome sequence of Haemophilus ducreyi.</title>
        <authorList>
            <person name="Munson R.S. Jr."/>
            <person name="Ray W.C."/>
            <person name="Mahairas G."/>
            <person name="Sabo P."/>
            <person name="Mungur R."/>
            <person name="Johnson L."/>
            <person name="Nguyen D."/>
            <person name="Wang J."/>
            <person name="Forst C."/>
            <person name="Hood L."/>
        </authorList>
    </citation>
    <scope>NUCLEOTIDE SEQUENCE [LARGE SCALE GENOMIC DNA]</scope>
    <source>
        <strain evidence="2">35000HP / ATCC 700724</strain>
    </source>
</reference>
<dbReference type="KEGG" id="hdu:HD_0236"/>
<name>Q7VP65_HAEDU</name>
<dbReference type="AlphaFoldDB" id="Q7VP65"/>
<evidence type="ECO:0000313" key="2">
    <source>
        <dbReference type="Proteomes" id="UP000001022"/>
    </source>
</evidence>
<keyword evidence="2" id="KW-1185">Reference proteome</keyword>
<sequence>MHLIKHTSREVTHFIVNVNLLKKQTAYPVLPAINTHPQHLINNAFFNRF</sequence>
<organism evidence="1 2">
    <name type="scientific">Haemophilus ducreyi (strain 35000HP / ATCC 700724)</name>
    <dbReference type="NCBI Taxonomy" id="233412"/>
    <lineage>
        <taxon>Bacteria</taxon>
        <taxon>Pseudomonadati</taxon>
        <taxon>Pseudomonadota</taxon>
        <taxon>Gammaproteobacteria</taxon>
        <taxon>Pasteurellales</taxon>
        <taxon>Pasteurellaceae</taxon>
        <taxon>Haemophilus</taxon>
    </lineage>
</organism>
<protein>
    <submittedName>
        <fullName evidence="1">Uncharacterized protein</fullName>
    </submittedName>
</protein>
<dbReference type="EMBL" id="AE017143">
    <property type="protein sequence ID" value="AAP95222.1"/>
    <property type="molecule type" value="Genomic_DNA"/>
</dbReference>